<dbReference type="Gene3D" id="2.60.120.260">
    <property type="entry name" value="Galactose-binding domain-like"/>
    <property type="match status" value="1"/>
</dbReference>
<dbReference type="Pfam" id="PF18962">
    <property type="entry name" value="Por_Secre_tail"/>
    <property type="match status" value="1"/>
</dbReference>
<dbReference type="NCBIfam" id="TIGR04183">
    <property type="entry name" value="Por_Secre_tail"/>
    <property type="match status" value="1"/>
</dbReference>
<dbReference type="InterPro" id="IPR006626">
    <property type="entry name" value="PbH1"/>
</dbReference>
<protein>
    <submittedName>
        <fullName evidence="7">Cellulase family glycosylhydrolase</fullName>
    </submittedName>
</protein>
<evidence type="ECO:0000256" key="2">
    <source>
        <dbReference type="ARBA" id="ARBA00022801"/>
    </source>
</evidence>
<proteinExistence type="predicted"/>
<keyword evidence="2" id="KW-0378">Hydrolase</keyword>
<dbReference type="InterPro" id="IPR026444">
    <property type="entry name" value="Secre_tail"/>
</dbReference>
<dbReference type="InterPro" id="IPR013783">
    <property type="entry name" value="Ig-like_fold"/>
</dbReference>
<evidence type="ECO:0000256" key="5">
    <source>
        <dbReference type="SAM" id="SignalP"/>
    </source>
</evidence>
<reference evidence="8" key="1">
    <citation type="journal article" date="2019" name="Int. J. Syst. Evol. Microbiol.">
        <title>The Global Catalogue of Microorganisms (GCM) 10K type strain sequencing project: providing services to taxonomists for standard genome sequencing and annotation.</title>
        <authorList>
            <consortium name="The Broad Institute Genomics Platform"/>
            <consortium name="The Broad Institute Genome Sequencing Center for Infectious Disease"/>
            <person name="Wu L."/>
            <person name="Ma J."/>
        </authorList>
    </citation>
    <scope>NUCLEOTIDE SEQUENCE [LARGE SCALE GENOMIC DNA]</scope>
    <source>
        <strain evidence="8">CCUG 62952</strain>
    </source>
</reference>
<keyword evidence="3" id="KW-0326">Glycosidase</keyword>
<feature type="signal peptide" evidence="5">
    <location>
        <begin position="1"/>
        <end position="28"/>
    </location>
</feature>
<dbReference type="SUPFAM" id="SSF49785">
    <property type="entry name" value="Galactose-binding domain-like"/>
    <property type="match status" value="1"/>
</dbReference>
<dbReference type="InterPro" id="IPR008979">
    <property type="entry name" value="Galactose-bd-like_sf"/>
</dbReference>
<dbReference type="Pfam" id="PF00150">
    <property type="entry name" value="Cellulase"/>
    <property type="match status" value="1"/>
</dbReference>
<dbReference type="InterPro" id="IPR012334">
    <property type="entry name" value="Pectin_lyas_fold"/>
</dbReference>
<dbReference type="EMBL" id="JBHTJH010000004">
    <property type="protein sequence ID" value="MFD0862243.1"/>
    <property type="molecule type" value="Genomic_DNA"/>
</dbReference>
<evidence type="ECO:0000259" key="6">
    <source>
        <dbReference type="PROSITE" id="PS51175"/>
    </source>
</evidence>
<evidence type="ECO:0000256" key="4">
    <source>
        <dbReference type="SAM" id="MobiDB-lite"/>
    </source>
</evidence>
<accession>A0ABW3CWU9</accession>
<dbReference type="InterPro" id="IPR039448">
    <property type="entry name" value="Beta_helix"/>
</dbReference>
<evidence type="ECO:0000313" key="8">
    <source>
        <dbReference type="Proteomes" id="UP001596978"/>
    </source>
</evidence>
<sequence length="1127" mass="120626">MKTFGYFLKKRTLGHLFALLFLSSQIVAQTPVEKHGRLRVNGNKVVNKDNVPTSLAGNSLFWSNAGDTSDFYNSQTVAHLASDWNSSIIRVAMGVKESWDGGTGYIDSPNFQKTKIRKVIDAAIDQGIYVIIDWHTHEAELYQDEAVAFFTEMAELYGSYDNVIYEVYNEPIGQSWSQVKSYANAVIAGIRSKDPDNLVIVGSPTWSQDVDVASNSPLSDSNTAYTLHFYAGTHRDGLRNKATTAMNNGIALFVTEWGSVNASGNGSSDVAETNTWMDFLRDNDISHVNWAISDKNEGASSVSSGAGVSGLQSNQLTSTGNLIKGIIENWSESSTDPGPSGTINCNTVDCILDAMRTASPGDEIIVASGTYTAPDKVVVGGKAARFYSDKNGTSSNPITIRAANPSSPPILKGPSGIYDGYVMRILGDHWIIKNLIMEEGSKGLVFDNANNGLIENVTVRKIGEEGIHLRDGSSNNLVKNCKVRDTGIKKPGFGEGLYVGSDKSQHDTYNRDCFDNTFDGCIIGPNVAAEGADIKEGSRNTIIRNCTFSAQGITGENSADAFIDLKGAYGFVYNNTFNLDGSNVINAGVDFLDRGTGYNTGYRNAIFNNTFNLGSRGGEIQTARKKQGSPSEIHVWDNTRSPNTPDFPISDGTLGFVTQSCPSWNIVPCGGGGNQDPTVNITNPSNGATFTAGANITIRANASDSDGSVTKVEFFRNGSKVGEDSSSPYQYTLNNVPAGAYTYTARATDNDGASTTSAGVSVTVETATSGCSGTGVSIASRIQAEDFCNMNGIQTQGTSDTGGGLNVGWIHTGDYMDYRLNIPETATYEVSYRVASLYSSGEVDFRVGSSSKGKKAIPNTGGWQNWTTITTEVDLNAGNQTVRLYASGPRWNINWFTLSKVDDSGPVDPVACGFGAPTSQSLAAFDAASFSNVHVLGSGGPALGNFKRFRINWDPTYNGLYQFAINTNNGVPDYYIDLRPSMSYSFNTSQPEMTLSGSGLPGLDGSYWVTKHNNNFVMVAKSGGYTLYFSNSGTPPNCSTSRSSVASNNIVSAFPNPIGGDGNLTISNSTARGGMSLEVVSMQGVTLFSQQFRSTTATIDLSFLKPGIYTVLVRGEGFSETKLISKK</sequence>
<dbReference type="InterPro" id="IPR005084">
    <property type="entry name" value="CBM6"/>
</dbReference>
<dbReference type="SUPFAM" id="SSF51126">
    <property type="entry name" value="Pectin lyase-like"/>
    <property type="match status" value="1"/>
</dbReference>
<dbReference type="InterPro" id="IPR006584">
    <property type="entry name" value="Cellulose-bd_IV"/>
</dbReference>
<dbReference type="PROSITE" id="PS51175">
    <property type="entry name" value="CBM6"/>
    <property type="match status" value="1"/>
</dbReference>
<feature type="domain" description="CBM6" evidence="6">
    <location>
        <begin position="780"/>
        <end position="899"/>
    </location>
</feature>
<dbReference type="PANTHER" id="PTHR34142:SF1">
    <property type="entry name" value="GLYCOSIDE HYDROLASE FAMILY 5 DOMAIN-CONTAINING PROTEIN"/>
    <property type="match status" value="1"/>
</dbReference>
<dbReference type="CDD" id="cd04080">
    <property type="entry name" value="CBM6_cellulase-like"/>
    <property type="match status" value="1"/>
</dbReference>
<keyword evidence="8" id="KW-1185">Reference proteome</keyword>
<dbReference type="SUPFAM" id="SSF51445">
    <property type="entry name" value="(Trans)glycosidases"/>
    <property type="match status" value="1"/>
</dbReference>
<evidence type="ECO:0000256" key="3">
    <source>
        <dbReference type="ARBA" id="ARBA00023295"/>
    </source>
</evidence>
<dbReference type="Proteomes" id="UP001596978">
    <property type="component" value="Unassembled WGS sequence"/>
</dbReference>
<evidence type="ECO:0000256" key="1">
    <source>
        <dbReference type="ARBA" id="ARBA00022729"/>
    </source>
</evidence>
<feature type="region of interest" description="Disordered" evidence="4">
    <location>
        <begin position="623"/>
        <end position="643"/>
    </location>
</feature>
<organism evidence="7 8">
    <name type="scientific">Sungkyunkwania multivorans</name>
    <dbReference type="NCBI Taxonomy" id="1173618"/>
    <lineage>
        <taxon>Bacteria</taxon>
        <taxon>Pseudomonadati</taxon>
        <taxon>Bacteroidota</taxon>
        <taxon>Flavobacteriia</taxon>
        <taxon>Flavobacteriales</taxon>
        <taxon>Flavobacteriaceae</taxon>
        <taxon>Sungkyunkwania</taxon>
    </lineage>
</organism>
<dbReference type="InterPro" id="IPR001547">
    <property type="entry name" value="Glyco_hydro_5"/>
</dbReference>
<name>A0ABW3CWU9_9FLAO</name>
<dbReference type="Gene3D" id="3.20.20.80">
    <property type="entry name" value="Glycosidases"/>
    <property type="match status" value="1"/>
</dbReference>
<keyword evidence="1 5" id="KW-0732">Signal</keyword>
<feature type="chain" id="PRO_5046086573" evidence="5">
    <location>
        <begin position="29"/>
        <end position="1127"/>
    </location>
</feature>
<dbReference type="Pfam" id="PF17957">
    <property type="entry name" value="Big_7"/>
    <property type="match status" value="1"/>
</dbReference>
<dbReference type="SMART" id="SM00710">
    <property type="entry name" value="PbH1"/>
    <property type="match status" value="4"/>
</dbReference>
<comment type="caution">
    <text evidence="7">The sequence shown here is derived from an EMBL/GenBank/DDBJ whole genome shotgun (WGS) entry which is preliminary data.</text>
</comment>
<dbReference type="Pfam" id="PF13229">
    <property type="entry name" value="Beta_helix"/>
    <property type="match status" value="1"/>
</dbReference>
<dbReference type="PANTHER" id="PTHR34142">
    <property type="entry name" value="ENDO-BETA-1,4-GLUCANASE A"/>
    <property type="match status" value="1"/>
</dbReference>
<dbReference type="Gene3D" id="2.60.40.10">
    <property type="entry name" value="Immunoglobulins"/>
    <property type="match status" value="1"/>
</dbReference>
<dbReference type="Pfam" id="PF03422">
    <property type="entry name" value="CBM_6"/>
    <property type="match status" value="1"/>
</dbReference>
<dbReference type="InterPro" id="IPR011050">
    <property type="entry name" value="Pectin_lyase_fold/virulence"/>
</dbReference>
<evidence type="ECO:0000313" key="7">
    <source>
        <dbReference type="EMBL" id="MFD0862243.1"/>
    </source>
</evidence>
<dbReference type="Gene3D" id="2.160.20.10">
    <property type="entry name" value="Single-stranded right-handed beta-helix, Pectin lyase-like"/>
    <property type="match status" value="1"/>
</dbReference>
<dbReference type="RefSeq" id="WP_386406786.1">
    <property type="nucleotide sequence ID" value="NZ_JBHTJH010000004.1"/>
</dbReference>
<dbReference type="PROSITE" id="PS00659">
    <property type="entry name" value="GLYCOSYL_HYDROL_F5"/>
    <property type="match status" value="1"/>
</dbReference>
<dbReference type="InterPro" id="IPR018087">
    <property type="entry name" value="Glyco_hydro_5_CS"/>
</dbReference>
<gene>
    <name evidence="7" type="ORF">ACFQ1M_08475</name>
</gene>
<dbReference type="InterPro" id="IPR017853">
    <property type="entry name" value="GH"/>
</dbReference>
<dbReference type="SMART" id="SM00606">
    <property type="entry name" value="CBD_IV"/>
    <property type="match status" value="1"/>
</dbReference>